<dbReference type="Gene3D" id="2.80.10.50">
    <property type="match status" value="2"/>
</dbReference>
<dbReference type="EMBL" id="VTRU01000001">
    <property type="protein sequence ID" value="TZF98600.1"/>
    <property type="molecule type" value="Genomic_DNA"/>
</dbReference>
<proteinExistence type="predicted"/>
<dbReference type="Pfam" id="PF17164">
    <property type="entry name" value="DUF5122"/>
    <property type="match status" value="3"/>
</dbReference>
<dbReference type="InterPro" id="IPR026444">
    <property type="entry name" value="Secre_tail"/>
</dbReference>
<keyword evidence="1 2" id="KW-0732">Signal</keyword>
<dbReference type="RefSeq" id="WP_149385773.1">
    <property type="nucleotide sequence ID" value="NZ_VTRU01000001.1"/>
</dbReference>
<evidence type="ECO:0000256" key="1">
    <source>
        <dbReference type="ARBA" id="ARBA00022729"/>
    </source>
</evidence>
<dbReference type="NCBIfam" id="TIGR04183">
    <property type="entry name" value="Por_Secre_tail"/>
    <property type="match status" value="1"/>
</dbReference>
<protein>
    <submittedName>
        <fullName evidence="3">T9SS type A sorting domain-containing protein</fullName>
    </submittedName>
</protein>
<keyword evidence="3" id="KW-0614">Plasmid</keyword>
<evidence type="ECO:0000313" key="4">
    <source>
        <dbReference type="Proteomes" id="UP000323884"/>
    </source>
</evidence>
<reference evidence="3 4" key="1">
    <citation type="submission" date="2019-08" db="EMBL/GenBank/DDBJ databases">
        <title>Draft genome sequence of Chryseobacterium sp. Gsoil 183.</title>
        <authorList>
            <person name="Im W.-T."/>
        </authorList>
    </citation>
    <scope>NUCLEOTIDE SEQUENCE [LARGE SCALE GENOMIC DNA]</scope>
    <source>
        <strain evidence="3 4">Gsoil 183</strain>
        <plasmid evidence="3">unnamed1</plasmid>
    </source>
</reference>
<organism evidence="3 4">
    <name type="scientific">Chryseobacterium panacisoli</name>
    <dbReference type="NCBI Taxonomy" id="1807141"/>
    <lineage>
        <taxon>Bacteria</taxon>
        <taxon>Pseudomonadati</taxon>
        <taxon>Bacteroidota</taxon>
        <taxon>Flavobacteriia</taxon>
        <taxon>Flavobacteriales</taxon>
        <taxon>Weeksellaceae</taxon>
        <taxon>Chryseobacterium group</taxon>
        <taxon>Chryseobacterium</taxon>
    </lineage>
</organism>
<feature type="signal peptide" evidence="2">
    <location>
        <begin position="1"/>
        <end position="18"/>
    </location>
</feature>
<dbReference type="Proteomes" id="UP000323884">
    <property type="component" value="Unassembled WGS sequence"/>
</dbReference>
<evidence type="ECO:0000313" key="3">
    <source>
        <dbReference type="EMBL" id="TZF98600.1"/>
    </source>
</evidence>
<accession>A0A5D8ZVP5</accession>
<gene>
    <name evidence="3" type="ORF">FW781_01340</name>
</gene>
<dbReference type="NCBIfam" id="TIGR02608">
    <property type="entry name" value="delta_60_rpt"/>
    <property type="match status" value="4"/>
</dbReference>
<geneLocation type="plasmid" evidence="3">
    <name>unnamed1</name>
</geneLocation>
<name>A0A5D8ZVP5_9FLAO</name>
<dbReference type="OrthoDB" id="9805017at2"/>
<feature type="chain" id="PRO_5022974776" evidence="2">
    <location>
        <begin position="19"/>
        <end position="483"/>
    </location>
</feature>
<sequence length="483" mass="53106">MKKQLLFVLTLVAQASFAQIISKDPAFASNGIYTLPAGSSYLGTGSTYAGELTETTNSVFYKSYNTSTNQLIISKATTYSGSLDLTFGTNGNIALKYNDGSLFGCIRHTDDKLTLLLKRYDSTNSTYYLDVVRVLPNGQLDPSFGNGGIKALANLSVSFELTNLIQQGNKILVSGISMDSFGQTDGKTHTLRLNSDGTSDNSFGTNGEILTYQQNPFQTSYLPRIILDNQLNLLFFGNGTIKKYTVDGQPMTGFGNNGEVLFSGEPSIVKVDSADKIVYAKNDLMWQTPPTLGRLNADGTPDTTFSYNGIVGLEFRDIYEKNGSYYIAGFADLNNNGSTYYYISRLNQNGAVDPVFGEYIENDPNLLYHNINAIKVFDNNIIVSTDGETLNIVKYLVNGTTTLATKGTVKNNPEITFESPVQHNLMYQSKEKIDKIEIYTVGGKLLKTVIENNADVSELSEGVYFAKTIFENGRFTTKKLIKK</sequence>
<keyword evidence="4" id="KW-1185">Reference proteome</keyword>
<evidence type="ECO:0000256" key="2">
    <source>
        <dbReference type="SAM" id="SignalP"/>
    </source>
</evidence>
<dbReference type="AlphaFoldDB" id="A0A5D8ZVP5"/>
<comment type="caution">
    <text evidence="3">The sequence shown here is derived from an EMBL/GenBank/DDBJ whole genome shotgun (WGS) entry which is preliminary data.</text>
</comment>
<dbReference type="InterPro" id="IPR013431">
    <property type="entry name" value="Delta_60_rpt"/>
</dbReference>